<protein>
    <recommendedName>
        <fullName evidence="4">tRNA pseudouridine synthase A</fullName>
        <ecNumber evidence="4">5.4.99.12</ecNumber>
    </recommendedName>
    <alternativeName>
        <fullName evidence="4">tRNA pseudouridine(38-40) synthase</fullName>
    </alternativeName>
    <alternativeName>
        <fullName evidence="4">tRNA pseudouridylate synthase I</fullName>
    </alternativeName>
    <alternativeName>
        <fullName evidence="4">tRNA-uridine isomerase I</fullName>
    </alternativeName>
</protein>
<dbReference type="InterPro" id="IPR001406">
    <property type="entry name" value="PsdUridine_synth_TruA"/>
</dbReference>
<dbReference type="Pfam" id="PF01416">
    <property type="entry name" value="PseudoU_synth_1"/>
    <property type="match status" value="2"/>
</dbReference>
<comment type="function">
    <text evidence="4">Formation of pseudouridine at positions 38, 39 and 40 in the anticodon stem and loop of transfer RNAs.</text>
</comment>
<dbReference type="EC" id="5.4.99.12" evidence="4"/>
<feature type="domain" description="Pseudouridine synthase I TruA alpha/beta" evidence="7">
    <location>
        <begin position="186"/>
        <end position="287"/>
    </location>
</feature>
<evidence type="ECO:0000256" key="6">
    <source>
        <dbReference type="SAM" id="MobiDB-lite"/>
    </source>
</evidence>
<evidence type="ECO:0000256" key="3">
    <source>
        <dbReference type="ARBA" id="ARBA00023235"/>
    </source>
</evidence>
<feature type="compositionally biased region" description="Pro residues" evidence="6">
    <location>
        <begin position="17"/>
        <end position="29"/>
    </location>
</feature>
<sequence length="292" mass="32463">MRKPPKPLPNRRRRPKPLPNPPKNPPKAARPPGRRRTTDPTAAKRFAATVSYDGTDFVGSQVQPNGRTVQEELERAAARLFGAPVRVELAGRTDSGVHARGQVAAFTAATRLEAAAIGRALNALLPEDVAVRAVREVPPGFDPRRWARRRRYRYTIANGEARDPLARRYAWYLEGTLDEPAMQHLAAAFAGRRNFSAFAGKLEPGRSPVRTVFESGVHRSGDELHIDIEADAFLPQMVRRIVAALVRVGRHAATEEEIVRLLEQARPGSFSYVAPARGLCLERVWYDEGYQP</sequence>
<gene>
    <name evidence="4 8" type="primary">truA</name>
    <name evidence="8" type="ORF">Tbon_09540</name>
</gene>
<dbReference type="PANTHER" id="PTHR11142">
    <property type="entry name" value="PSEUDOURIDYLATE SYNTHASE"/>
    <property type="match status" value="1"/>
</dbReference>
<evidence type="ECO:0000313" key="8">
    <source>
        <dbReference type="EMBL" id="QFG03531.1"/>
    </source>
</evidence>
<feature type="binding site" evidence="4">
    <location>
        <position position="152"/>
    </location>
    <ligand>
        <name>substrate</name>
    </ligand>
</feature>
<dbReference type="NCBIfam" id="TIGR00071">
    <property type="entry name" value="hisT_truA"/>
    <property type="match status" value="1"/>
</dbReference>
<comment type="similarity">
    <text evidence="1 4 5">Belongs to the tRNA pseudouridine synthase TruA family.</text>
</comment>
<comment type="caution">
    <text evidence="4">Lacks conserved residue(s) required for the propagation of feature annotation.</text>
</comment>
<comment type="subunit">
    <text evidence="4">Homodimer.</text>
</comment>
<evidence type="ECO:0000256" key="4">
    <source>
        <dbReference type="HAMAP-Rule" id="MF_00171"/>
    </source>
</evidence>
<comment type="catalytic activity">
    <reaction evidence="4 5">
        <text>uridine(38/39/40) in tRNA = pseudouridine(38/39/40) in tRNA</text>
        <dbReference type="Rhea" id="RHEA:22376"/>
        <dbReference type="Rhea" id="RHEA-COMP:10085"/>
        <dbReference type="Rhea" id="RHEA-COMP:10087"/>
        <dbReference type="ChEBI" id="CHEBI:65314"/>
        <dbReference type="ChEBI" id="CHEBI:65315"/>
        <dbReference type="EC" id="5.4.99.12"/>
    </reaction>
</comment>
<evidence type="ECO:0000259" key="7">
    <source>
        <dbReference type="Pfam" id="PF01416"/>
    </source>
</evidence>
<keyword evidence="2 4" id="KW-0819">tRNA processing</keyword>
<feature type="active site" description="Nucleophile" evidence="4">
    <location>
        <position position="94"/>
    </location>
</feature>
<keyword evidence="3 4" id="KW-0413">Isomerase</keyword>
<dbReference type="SUPFAM" id="SSF55120">
    <property type="entry name" value="Pseudouridine synthase"/>
    <property type="match status" value="1"/>
</dbReference>
<evidence type="ECO:0000256" key="2">
    <source>
        <dbReference type="ARBA" id="ARBA00022694"/>
    </source>
</evidence>
<name>A0ABX6C509_9CHLR</name>
<accession>A0ABX6C509</accession>
<dbReference type="HAMAP" id="MF_00171">
    <property type="entry name" value="TruA"/>
    <property type="match status" value="1"/>
</dbReference>
<dbReference type="InterPro" id="IPR020095">
    <property type="entry name" value="PsdUridine_synth_TruA_C"/>
</dbReference>
<dbReference type="InterPro" id="IPR020103">
    <property type="entry name" value="PsdUridine_synth_cat_dom_sf"/>
</dbReference>
<feature type="domain" description="Pseudouridine synthase I TruA alpha/beta" evidence="7">
    <location>
        <begin position="48"/>
        <end position="139"/>
    </location>
</feature>
<dbReference type="CDD" id="cd02570">
    <property type="entry name" value="PseudoU_synth_EcTruA"/>
    <property type="match status" value="1"/>
</dbReference>
<keyword evidence="9" id="KW-1185">Reference proteome</keyword>
<dbReference type="Proteomes" id="UP000326331">
    <property type="component" value="Chromosome"/>
</dbReference>
<evidence type="ECO:0000313" key="9">
    <source>
        <dbReference type="Proteomes" id="UP000326331"/>
    </source>
</evidence>
<evidence type="ECO:0000256" key="5">
    <source>
        <dbReference type="RuleBase" id="RU003792"/>
    </source>
</evidence>
<dbReference type="GO" id="GO:0160147">
    <property type="term" value="F:tRNA pseudouridine(38-40) synthase activity"/>
    <property type="evidence" value="ECO:0007669"/>
    <property type="project" value="UniProtKB-EC"/>
</dbReference>
<dbReference type="Gene3D" id="3.30.70.580">
    <property type="entry name" value="Pseudouridine synthase I, catalytic domain, N-terminal subdomain"/>
    <property type="match status" value="1"/>
</dbReference>
<reference evidence="8 9" key="1">
    <citation type="submission" date="2019-10" db="EMBL/GenBank/DDBJ databases">
        <title>Thermopilla bonchosmolovskayae gen. nov., sp. nov., a moderately thermophilic Chloroflexi bacterium from a Chukotka hot spring (Arctic, Russia), representing a novel classis Thermopillaia, which include previously uncultivated lineage OLB14.</title>
        <authorList>
            <person name="Kochetkova T.V."/>
            <person name="Zayulina K.S."/>
            <person name="Zhigarkov V.S."/>
            <person name="Minaev N.V."/>
            <person name="Novikov A."/>
            <person name="Toshchakov S.V."/>
            <person name="Elcheninov A.G."/>
            <person name="Kublanov I.V."/>
        </authorList>
    </citation>
    <scope>NUCLEOTIDE SEQUENCE [LARGE SCALE GENOMIC DNA]</scope>
    <source>
        <strain evidence="8 9">3753O</strain>
    </source>
</reference>
<dbReference type="EMBL" id="CP042829">
    <property type="protein sequence ID" value="QFG03531.1"/>
    <property type="molecule type" value="Genomic_DNA"/>
</dbReference>
<dbReference type="InterPro" id="IPR020097">
    <property type="entry name" value="PsdUridine_synth_TruA_a/b_dom"/>
</dbReference>
<evidence type="ECO:0000256" key="1">
    <source>
        <dbReference type="ARBA" id="ARBA00009375"/>
    </source>
</evidence>
<dbReference type="Gene3D" id="3.30.70.660">
    <property type="entry name" value="Pseudouridine synthase I, catalytic domain, C-terminal subdomain"/>
    <property type="match status" value="1"/>
</dbReference>
<proteinExistence type="inferred from homology"/>
<dbReference type="InterPro" id="IPR020094">
    <property type="entry name" value="TruA/RsuA/RluB/E/F_N"/>
</dbReference>
<organism evidence="8 9">
    <name type="scientific">Tepidiforma bonchosmolovskayae</name>
    <dbReference type="NCBI Taxonomy" id="2601677"/>
    <lineage>
        <taxon>Bacteria</taxon>
        <taxon>Bacillati</taxon>
        <taxon>Chloroflexota</taxon>
        <taxon>Tepidiformia</taxon>
        <taxon>Tepidiformales</taxon>
        <taxon>Tepidiformaceae</taxon>
        <taxon>Tepidiforma</taxon>
    </lineage>
</organism>
<feature type="compositionally biased region" description="Basic residues" evidence="6">
    <location>
        <begin position="1"/>
        <end position="16"/>
    </location>
</feature>
<feature type="region of interest" description="Disordered" evidence="6">
    <location>
        <begin position="1"/>
        <end position="41"/>
    </location>
</feature>
<dbReference type="PIRSF" id="PIRSF001430">
    <property type="entry name" value="tRNA_psdUrid_synth"/>
    <property type="match status" value="1"/>
</dbReference>
<dbReference type="PANTHER" id="PTHR11142:SF0">
    <property type="entry name" value="TRNA PSEUDOURIDINE SYNTHASE-LIKE 1"/>
    <property type="match status" value="1"/>
</dbReference>